<dbReference type="PANTHER" id="PTHR43096">
    <property type="entry name" value="DNAJ HOMOLOG 1, MITOCHONDRIAL-RELATED"/>
    <property type="match status" value="1"/>
</dbReference>
<evidence type="ECO:0000259" key="17">
    <source>
        <dbReference type="PROSITE" id="PS51188"/>
    </source>
</evidence>
<comment type="domain">
    <text evidence="14">The J domain is necessary and sufficient to stimulate DnaK ATPase activity. Zinc center 1 plays an important role in the autonomous, DnaK-independent chaperone activity of DnaJ. Zinc center 2 is essential for interaction with DnaK and for DnaJ activity.</text>
</comment>
<dbReference type="Gene3D" id="2.10.230.10">
    <property type="entry name" value="Heat shock protein DnaJ, cysteine-rich domain"/>
    <property type="match status" value="1"/>
</dbReference>
<keyword evidence="7 14" id="KW-0863">Zinc-finger</keyword>
<feature type="domain" description="CR-type" evidence="17">
    <location>
        <begin position="143"/>
        <end position="221"/>
    </location>
</feature>
<dbReference type="PROSITE" id="PS51188">
    <property type="entry name" value="ZF_CR"/>
    <property type="match status" value="1"/>
</dbReference>
<dbReference type="Gene3D" id="2.60.260.20">
    <property type="entry name" value="Urease metallochaperone UreE, N-terminal domain"/>
    <property type="match status" value="2"/>
</dbReference>
<dbReference type="Pfam" id="PF01556">
    <property type="entry name" value="DnaJ_C"/>
    <property type="match status" value="1"/>
</dbReference>
<organism evidence="18 19">
    <name type="scientific">Sutterella wadsworthensis 2_1_59BFAA</name>
    <dbReference type="NCBI Taxonomy" id="742823"/>
    <lineage>
        <taxon>Bacteria</taxon>
        <taxon>Pseudomonadati</taxon>
        <taxon>Pseudomonadota</taxon>
        <taxon>Betaproteobacteria</taxon>
        <taxon>Burkholderiales</taxon>
        <taxon>Sutterellaceae</taxon>
        <taxon>Sutterella</taxon>
    </lineage>
</organism>
<dbReference type="STRING" id="742823.HMPREF9465_00437"/>
<dbReference type="InterPro" id="IPR002939">
    <property type="entry name" value="DnaJ_C"/>
</dbReference>
<dbReference type="FunFam" id="1.10.287.110:FF:000034">
    <property type="entry name" value="Chaperone protein DnaJ"/>
    <property type="match status" value="1"/>
</dbReference>
<dbReference type="SMART" id="SM00271">
    <property type="entry name" value="DnaJ"/>
    <property type="match status" value="1"/>
</dbReference>
<reference evidence="18 19" key="1">
    <citation type="submission" date="2012-05" db="EMBL/GenBank/DDBJ databases">
        <title>The Genome Sequence of Sutterella wadsworthensis 2_1_59BFAA.</title>
        <authorList>
            <consortium name="The Broad Institute Genome Sequencing Platform"/>
            <person name="Earl A."/>
            <person name="Ward D."/>
            <person name="Feldgarden M."/>
            <person name="Gevers D."/>
            <person name="Daigneault M."/>
            <person name="Strauss J."/>
            <person name="Allen-Vercoe E."/>
            <person name="Walker B."/>
            <person name="Young S.K."/>
            <person name="Zeng Q."/>
            <person name="Gargeya S."/>
            <person name="Fitzgerald M."/>
            <person name="Haas B."/>
            <person name="Abouelleil A."/>
            <person name="Alvarado L."/>
            <person name="Arachchi H.M."/>
            <person name="Berlin A.M."/>
            <person name="Chapman S.B."/>
            <person name="Goldberg J."/>
            <person name="Griggs A."/>
            <person name="Gujja S."/>
            <person name="Hansen M."/>
            <person name="Howarth C."/>
            <person name="Imamovic A."/>
            <person name="Larimer J."/>
            <person name="McCowen C."/>
            <person name="Montmayeur A."/>
            <person name="Murphy C."/>
            <person name="Neiman D."/>
            <person name="Pearson M."/>
            <person name="Priest M."/>
            <person name="Roberts A."/>
            <person name="Saif S."/>
            <person name="Shea T."/>
            <person name="Sisk P."/>
            <person name="Sykes S."/>
            <person name="Wortman J."/>
            <person name="Nusbaum C."/>
            <person name="Birren B."/>
        </authorList>
    </citation>
    <scope>NUCLEOTIDE SEQUENCE [LARGE SCALE GENOMIC DNA]</scope>
    <source>
        <strain evidence="18 19">2_1_59BFAA</strain>
    </source>
</reference>
<dbReference type="InterPro" id="IPR036410">
    <property type="entry name" value="HSP_DnaJ_Cys-rich_dom_sf"/>
</dbReference>
<dbReference type="GO" id="GO:0051082">
    <property type="term" value="F:unfolded protein binding"/>
    <property type="evidence" value="ECO:0007669"/>
    <property type="project" value="UniProtKB-UniRule"/>
</dbReference>
<evidence type="ECO:0000256" key="11">
    <source>
        <dbReference type="ARBA" id="ARBA00053423"/>
    </source>
</evidence>
<dbReference type="NCBIfam" id="NF008035">
    <property type="entry name" value="PRK10767.1"/>
    <property type="match status" value="1"/>
</dbReference>
<dbReference type="InterPro" id="IPR001623">
    <property type="entry name" value="DnaJ_domain"/>
</dbReference>
<dbReference type="PRINTS" id="PR00625">
    <property type="entry name" value="JDOMAIN"/>
</dbReference>
<comment type="function">
    <text evidence="11 14">Participates actively in the response to hyperosmotic and heat shock by preventing the aggregation of stress-denatured proteins and by disaggregating proteins, also in an autonomous, DnaK-independent fashion. Unfolded proteins bind initially to DnaJ; upon interaction with the DnaJ-bound protein, DnaK hydrolyzes its bound ATP, resulting in the formation of a stable complex. GrpE releases ADP from DnaK; ATP binding to DnaK triggers the release of the substrate protein, thus completing the reaction cycle. Several rounds of ATP-dependent interactions between DnaJ, DnaK and GrpE are required for fully efficient folding. Also involved, together with DnaK and GrpE, in the DNA replication of plasmids through activation of initiation proteins.</text>
</comment>
<dbReference type="FunFam" id="2.60.260.20:FF:000004">
    <property type="entry name" value="Molecular chaperone DnaJ"/>
    <property type="match status" value="1"/>
</dbReference>
<dbReference type="CDD" id="cd10747">
    <property type="entry name" value="DnaJ_C"/>
    <property type="match status" value="1"/>
</dbReference>
<accession>K1JJP6</accession>
<name>K1JJP6_9BURK</name>
<dbReference type="FunFam" id="2.10.230.10:FF:000002">
    <property type="entry name" value="Molecular chaperone DnaJ"/>
    <property type="match status" value="1"/>
</dbReference>
<evidence type="ECO:0000259" key="16">
    <source>
        <dbReference type="PROSITE" id="PS50076"/>
    </source>
</evidence>
<dbReference type="CDD" id="cd10719">
    <property type="entry name" value="DnaJ_zf"/>
    <property type="match status" value="1"/>
</dbReference>
<dbReference type="SUPFAM" id="SSF57938">
    <property type="entry name" value="DnaJ/Hsp40 cysteine-rich domain"/>
    <property type="match status" value="1"/>
</dbReference>
<dbReference type="OrthoDB" id="9779889at2"/>
<keyword evidence="9 14" id="KW-0346">Stress response</keyword>
<dbReference type="eggNOG" id="COG0484">
    <property type="taxonomic scope" value="Bacteria"/>
</dbReference>
<keyword evidence="3 14" id="KW-0963">Cytoplasm</keyword>
<sequence length="383" mass="41377">MSDRDYYEVLGVGKDASADDIKKAYRRMAMKYHPDRNPGDKVAEEKFKEIGEAYAVLSDDQKRAAYDRYGKAGVDPSAAGGPGGFGGFGNMNGADFQSAFGDIFSDIFGGGGMRGGRAAREQGIRGNDVRFELEISLEDAAMGRTMEIRVPAWDECQSCHGTGCKPGTSRKTCPTCQGHGAVRVSNGLFQVHQTCPKCHGSGQIISDPCPNCQGVGKIRTTKVVEVKIPAGINDGQRIRMSGRGEPGMNGGESGDLYIEISVKPHDIFSRDGDDLHTELPVSFVTAALGGELTVPTLEGESRITLPEGTQSGKTFRLRGKGVKNLRTGEPGDLFLHISVETPVNLSTKQKNLLREFDASLKEGGDKHNPKTQGFFDRMKSFFK</sequence>
<dbReference type="Proteomes" id="UP000005835">
    <property type="component" value="Unassembled WGS sequence"/>
</dbReference>
<keyword evidence="19" id="KW-1185">Reference proteome</keyword>
<feature type="binding site" evidence="14">
    <location>
        <position position="195"/>
    </location>
    <ligand>
        <name>Zn(2+)</name>
        <dbReference type="ChEBI" id="CHEBI:29105"/>
        <label>2</label>
    </ligand>
</feature>
<evidence type="ECO:0000256" key="15">
    <source>
        <dbReference type="PROSITE-ProRule" id="PRU00546"/>
    </source>
</evidence>
<evidence type="ECO:0000313" key="18">
    <source>
        <dbReference type="EMBL" id="EKB31860.1"/>
    </source>
</evidence>
<dbReference type="InterPro" id="IPR012724">
    <property type="entry name" value="DnaJ"/>
</dbReference>
<feature type="repeat" description="CXXCXGXG motif" evidence="14">
    <location>
        <begin position="156"/>
        <end position="163"/>
    </location>
</feature>
<evidence type="ECO:0000256" key="10">
    <source>
        <dbReference type="ARBA" id="ARBA00023186"/>
    </source>
</evidence>
<keyword evidence="6 14" id="KW-0677">Repeat</keyword>
<dbReference type="RefSeq" id="WP_005433701.1">
    <property type="nucleotide sequence ID" value="NZ_JH815514.1"/>
</dbReference>
<dbReference type="GO" id="GO:0042026">
    <property type="term" value="P:protein refolding"/>
    <property type="evidence" value="ECO:0007669"/>
    <property type="project" value="TreeGrafter"/>
</dbReference>
<evidence type="ECO:0000256" key="8">
    <source>
        <dbReference type="ARBA" id="ARBA00022833"/>
    </source>
</evidence>
<dbReference type="InterPro" id="IPR008971">
    <property type="entry name" value="HSP40/DnaJ_pept-bd"/>
</dbReference>
<dbReference type="GO" id="GO:0005524">
    <property type="term" value="F:ATP binding"/>
    <property type="evidence" value="ECO:0007669"/>
    <property type="project" value="InterPro"/>
</dbReference>
<feature type="binding site" evidence="14">
    <location>
        <position position="159"/>
    </location>
    <ligand>
        <name>Zn(2+)</name>
        <dbReference type="ChEBI" id="CHEBI:29105"/>
        <label>1</label>
    </ligand>
</feature>
<dbReference type="PANTHER" id="PTHR43096:SF48">
    <property type="entry name" value="CHAPERONE PROTEIN DNAJ"/>
    <property type="match status" value="1"/>
</dbReference>
<dbReference type="NCBIfam" id="TIGR02349">
    <property type="entry name" value="DnaJ_bact"/>
    <property type="match status" value="1"/>
</dbReference>
<feature type="binding site" evidence="14">
    <location>
        <position position="209"/>
    </location>
    <ligand>
        <name>Zn(2+)</name>
        <dbReference type="ChEBI" id="CHEBI:29105"/>
        <label>1</label>
    </ligand>
</feature>
<dbReference type="InterPro" id="IPR001305">
    <property type="entry name" value="HSP_DnaJ_Cys-rich_dom"/>
</dbReference>
<feature type="repeat" description="CXXCXGXG motif" evidence="14">
    <location>
        <begin position="209"/>
        <end position="216"/>
    </location>
</feature>
<keyword evidence="10 14" id="KW-0143">Chaperone</keyword>
<dbReference type="InterPro" id="IPR036869">
    <property type="entry name" value="J_dom_sf"/>
</dbReference>
<keyword evidence="4 14" id="KW-0235">DNA replication</keyword>
<evidence type="ECO:0000256" key="14">
    <source>
        <dbReference type="HAMAP-Rule" id="MF_01152"/>
    </source>
</evidence>
<feature type="repeat" description="CXXCXGXG motif" evidence="14">
    <location>
        <begin position="173"/>
        <end position="180"/>
    </location>
</feature>
<evidence type="ECO:0000256" key="4">
    <source>
        <dbReference type="ARBA" id="ARBA00022705"/>
    </source>
</evidence>
<comment type="subcellular location">
    <subcellularLocation>
        <location evidence="1 14">Cytoplasm</location>
    </subcellularLocation>
</comment>
<comment type="cofactor">
    <cofactor evidence="14">
        <name>Zn(2+)</name>
        <dbReference type="ChEBI" id="CHEBI:29105"/>
    </cofactor>
    <text evidence="14">Binds 2 Zn(2+) ions per monomer.</text>
</comment>
<keyword evidence="5 14" id="KW-0479">Metal-binding</keyword>
<dbReference type="CDD" id="cd06257">
    <property type="entry name" value="DnaJ"/>
    <property type="match status" value="1"/>
</dbReference>
<comment type="caution">
    <text evidence="18">The sequence shown here is derived from an EMBL/GenBank/DDBJ whole genome shotgun (WGS) entry which is preliminary data.</text>
</comment>
<comment type="subunit">
    <text evidence="2 14">Homodimer.</text>
</comment>
<feature type="binding site" evidence="14">
    <location>
        <position position="212"/>
    </location>
    <ligand>
        <name>Zn(2+)</name>
        <dbReference type="ChEBI" id="CHEBI:29105"/>
        <label>1</label>
    </ligand>
</feature>
<feature type="binding site" evidence="14">
    <location>
        <position position="156"/>
    </location>
    <ligand>
        <name>Zn(2+)</name>
        <dbReference type="ChEBI" id="CHEBI:29105"/>
        <label>1</label>
    </ligand>
</feature>
<dbReference type="Pfam" id="PF00684">
    <property type="entry name" value="DnaJ_CXXCXGXG"/>
    <property type="match status" value="1"/>
</dbReference>
<dbReference type="AlphaFoldDB" id="K1JJP6"/>
<evidence type="ECO:0000313" key="19">
    <source>
        <dbReference type="Proteomes" id="UP000005835"/>
    </source>
</evidence>
<evidence type="ECO:0000256" key="13">
    <source>
        <dbReference type="ARBA" id="ARBA00067609"/>
    </source>
</evidence>
<dbReference type="PROSITE" id="PS50076">
    <property type="entry name" value="DNAJ_2"/>
    <property type="match status" value="1"/>
</dbReference>
<feature type="binding site" evidence="14">
    <location>
        <position position="173"/>
    </location>
    <ligand>
        <name>Zn(2+)</name>
        <dbReference type="ChEBI" id="CHEBI:29105"/>
        <label>2</label>
    </ligand>
</feature>
<dbReference type="SUPFAM" id="SSF46565">
    <property type="entry name" value="Chaperone J-domain"/>
    <property type="match status" value="1"/>
</dbReference>
<feature type="domain" description="J" evidence="16">
    <location>
        <begin position="5"/>
        <end position="70"/>
    </location>
</feature>
<evidence type="ECO:0000256" key="2">
    <source>
        <dbReference type="ARBA" id="ARBA00011738"/>
    </source>
</evidence>
<evidence type="ECO:0000256" key="9">
    <source>
        <dbReference type="ARBA" id="ARBA00023016"/>
    </source>
</evidence>
<dbReference type="PROSITE" id="PS00636">
    <property type="entry name" value="DNAJ_1"/>
    <property type="match status" value="1"/>
</dbReference>
<proteinExistence type="inferred from homology"/>
<dbReference type="GO" id="GO:0008270">
    <property type="term" value="F:zinc ion binding"/>
    <property type="evidence" value="ECO:0007669"/>
    <property type="project" value="UniProtKB-UniRule"/>
</dbReference>
<dbReference type="HAMAP" id="MF_01152">
    <property type="entry name" value="DnaJ"/>
    <property type="match status" value="1"/>
</dbReference>
<dbReference type="GO" id="GO:0006260">
    <property type="term" value="P:DNA replication"/>
    <property type="evidence" value="ECO:0007669"/>
    <property type="project" value="UniProtKB-KW"/>
</dbReference>
<dbReference type="SUPFAM" id="SSF49493">
    <property type="entry name" value="HSP40/DnaJ peptide-binding domain"/>
    <property type="match status" value="2"/>
</dbReference>
<feature type="repeat" description="CXXCXGXG motif" evidence="14">
    <location>
        <begin position="195"/>
        <end position="202"/>
    </location>
</feature>
<dbReference type="GO" id="GO:0031072">
    <property type="term" value="F:heat shock protein binding"/>
    <property type="evidence" value="ECO:0007669"/>
    <property type="project" value="InterPro"/>
</dbReference>
<evidence type="ECO:0000256" key="6">
    <source>
        <dbReference type="ARBA" id="ARBA00022737"/>
    </source>
</evidence>
<gene>
    <name evidence="14" type="primary">dnaJ</name>
    <name evidence="18" type="ORF">HMPREF9465_00437</name>
</gene>
<dbReference type="InterPro" id="IPR018253">
    <property type="entry name" value="DnaJ_domain_CS"/>
</dbReference>
<evidence type="ECO:0000256" key="3">
    <source>
        <dbReference type="ARBA" id="ARBA00022490"/>
    </source>
</evidence>
<evidence type="ECO:0000256" key="1">
    <source>
        <dbReference type="ARBA" id="ARBA00004496"/>
    </source>
</evidence>
<dbReference type="Gene3D" id="1.10.287.110">
    <property type="entry name" value="DnaJ domain"/>
    <property type="match status" value="1"/>
</dbReference>
<dbReference type="GO" id="GO:0009408">
    <property type="term" value="P:response to heat"/>
    <property type="evidence" value="ECO:0007669"/>
    <property type="project" value="InterPro"/>
</dbReference>
<feature type="binding site" evidence="14">
    <location>
        <position position="176"/>
    </location>
    <ligand>
        <name>Zn(2+)</name>
        <dbReference type="ChEBI" id="CHEBI:29105"/>
        <label>2</label>
    </ligand>
</feature>
<dbReference type="EMBL" id="ADMG01000016">
    <property type="protein sequence ID" value="EKB31860.1"/>
    <property type="molecule type" value="Genomic_DNA"/>
</dbReference>
<evidence type="ECO:0000256" key="7">
    <source>
        <dbReference type="ARBA" id="ARBA00022771"/>
    </source>
</evidence>
<feature type="zinc finger region" description="CR-type" evidence="15">
    <location>
        <begin position="143"/>
        <end position="221"/>
    </location>
</feature>
<comment type="similarity">
    <text evidence="12 14">Belongs to the DnaJ family.</text>
</comment>
<evidence type="ECO:0000256" key="5">
    <source>
        <dbReference type="ARBA" id="ARBA00022723"/>
    </source>
</evidence>
<feature type="binding site" evidence="14">
    <location>
        <position position="198"/>
    </location>
    <ligand>
        <name>Zn(2+)</name>
        <dbReference type="ChEBI" id="CHEBI:29105"/>
        <label>2</label>
    </ligand>
</feature>
<dbReference type="HOGENOM" id="CLU_017633_0_7_4"/>
<keyword evidence="8 14" id="KW-0862">Zinc</keyword>
<evidence type="ECO:0000256" key="12">
    <source>
        <dbReference type="ARBA" id="ARBA00061004"/>
    </source>
</evidence>
<dbReference type="GO" id="GO:0005737">
    <property type="term" value="C:cytoplasm"/>
    <property type="evidence" value="ECO:0007669"/>
    <property type="project" value="UniProtKB-SubCell"/>
</dbReference>
<dbReference type="Pfam" id="PF00226">
    <property type="entry name" value="DnaJ"/>
    <property type="match status" value="1"/>
</dbReference>
<protein>
    <recommendedName>
        <fullName evidence="13 14">Chaperone protein DnaJ</fullName>
    </recommendedName>
</protein>
<dbReference type="PATRIC" id="fig|742823.3.peg.434"/>